<sequence length="156" mass="17479">MAIMSISVVVLDIKPPEIEHVNIAYYKCDVSKFEEVQGVARKIVEDFGHPTILVNNAGIVKGKTILDESEAEIIEYDAKTVRTTLVCPGEIKTGMFEGIEVRFPFITPPLAPLDVVKLIFTALEKDQGQDIFVPYYVHFVPALRILPSFVHDLVHK</sequence>
<evidence type="ECO:0000313" key="2">
    <source>
        <dbReference type="Proteomes" id="UP000789525"/>
    </source>
</evidence>
<keyword evidence="2" id="KW-1185">Reference proteome</keyword>
<dbReference type="EMBL" id="CAJVPT010000756">
    <property type="protein sequence ID" value="CAG8449611.1"/>
    <property type="molecule type" value="Genomic_DNA"/>
</dbReference>
<protein>
    <submittedName>
        <fullName evidence="1">2977_t:CDS:1</fullName>
    </submittedName>
</protein>
<comment type="caution">
    <text evidence="1">The sequence shown here is derived from an EMBL/GenBank/DDBJ whole genome shotgun (WGS) entry which is preliminary data.</text>
</comment>
<accession>A0ACA9K3C7</accession>
<name>A0ACA9K3C7_9GLOM</name>
<reference evidence="1" key="1">
    <citation type="submission" date="2021-06" db="EMBL/GenBank/DDBJ databases">
        <authorList>
            <person name="Kallberg Y."/>
            <person name="Tangrot J."/>
            <person name="Rosling A."/>
        </authorList>
    </citation>
    <scope>NUCLEOTIDE SEQUENCE</scope>
    <source>
        <strain evidence="1">CL356</strain>
    </source>
</reference>
<organism evidence="1 2">
    <name type="scientific">Acaulospora colombiana</name>
    <dbReference type="NCBI Taxonomy" id="27376"/>
    <lineage>
        <taxon>Eukaryota</taxon>
        <taxon>Fungi</taxon>
        <taxon>Fungi incertae sedis</taxon>
        <taxon>Mucoromycota</taxon>
        <taxon>Glomeromycotina</taxon>
        <taxon>Glomeromycetes</taxon>
        <taxon>Diversisporales</taxon>
        <taxon>Acaulosporaceae</taxon>
        <taxon>Acaulospora</taxon>
    </lineage>
</organism>
<gene>
    <name evidence="1" type="ORF">ACOLOM_LOCUS693</name>
</gene>
<evidence type="ECO:0000313" key="1">
    <source>
        <dbReference type="EMBL" id="CAG8449611.1"/>
    </source>
</evidence>
<dbReference type="Proteomes" id="UP000789525">
    <property type="component" value="Unassembled WGS sequence"/>
</dbReference>
<proteinExistence type="predicted"/>